<dbReference type="STRING" id="946077.W5A_00845"/>
<accession>I0WJG0</accession>
<feature type="domain" description="Putative auto-transporter adhesin head GIN" evidence="2">
    <location>
        <begin position="27"/>
        <end position="206"/>
    </location>
</feature>
<gene>
    <name evidence="3" type="ORF">W5A_00845</name>
</gene>
<evidence type="ECO:0000313" key="4">
    <source>
        <dbReference type="Proteomes" id="UP000005938"/>
    </source>
</evidence>
<dbReference type="Pfam" id="PF10988">
    <property type="entry name" value="DUF2807"/>
    <property type="match status" value="1"/>
</dbReference>
<proteinExistence type="predicted"/>
<dbReference type="eggNOG" id="ENOG5031S92">
    <property type="taxonomic scope" value="Bacteria"/>
</dbReference>
<keyword evidence="1" id="KW-0732">Signal</keyword>
<dbReference type="RefSeq" id="WP_008236428.1">
    <property type="nucleotide sequence ID" value="NZ_AJJU01000002.1"/>
</dbReference>
<evidence type="ECO:0000259" key="2">
    <source>
        <dbReference type="Pfam" id="PF10988"/>
    </source>
</evidence>
<feature type="chain" id="PRO_5003636204" description="Putative auto-transporter adhesin head GIN domain-containing protein" evidence="1">
    <location>
        <begin position="19"/>
        <end position="222"/>
    </location>
</feature>
<evidence type="ECO:0000313" key="3">
    <source>
        <dbReference type="EMBL" id="EID76526.1"/>
    </source>
</evidence>
<reference evidence="3 4" key="1">
    <citation type="journal article" date="2012" name="J. Bacteriol.">
        <title>Genome Sequence of the Halotolerant Bacterium Imtechella halotolerans K1T.</title>
        <authorList>
            <person name="Kumar S."/>
            <person name="Vikram S."/>
            <person name="Subramanian S."/>
            <person name="Raghava G.P."/>
            <person name="Pinnaka A.K."/>
        </authorList>
    </citation>
    <scope>NUCLEOTIDE SEQUENCE [LARGE SCALE GENOMIC DNA]</scope>
    <source>
        <strain evidence="3 4">K1</strain>
    </source>
</reference>
<feature type="signal peptide" evidence="1">
    <location>
        <begin position="1"/>
        <end position="18"/>
    </location>
</feature>
<name>I0WJG0_9FLAO</name>
<organism evidence="3 4">
    <name type="scientific">Imtechella halotolerans K1</name>
    <dbReference type="NCBI Taxonomy" id="946077"/>
    <lineage>
        <taxon>Bacteria</taxon>
        <taxon>Pseudomonadati</taxon>
        <taxon>Bacteroidota</taxon>
        <taxon>Flavobacteriia</taxon>
        <taxon>Flavobacteriales</taxon>
        <taxon>Flavobacteriaceae</taxon>
        <taxon>Imtechella</taxon>
    </lineage>
</organism>
<dbReference type="Gene3D" id="2.160.20.120">
    <property type="match status" value="1"/>
</dbReference>
<keyword evidence="4" id="KW-1185">Reference proteome</keyword>
<dbReference type="OrthoDB" id="704821at2"/>
<dbReference type="Proteomes" id="UP000005938">
    <property type="component" value="Unassembled WGS sequence"/>
</dbReference>
<dbReference type="InterPro" id="IPR021255">
    <property type="entry name" value="DUF2807"/>
</dbReference>
<comment type="caution">
    <text evidence="3">The sequence shown here is derived from an EMBL/GenBank/DDBJ whole genome shotgun (WGS) entry which is preliminary data.</text>
</comment>
<protein>
    <recommendedName>
        <fullName evidence="2">Putative auto-transporter adhesin head GIN domain-containing protein</fullName>
    </recommendedName>
</protein>
<dbReference type="EMBL" id="AJJU01000002">
    <property type="protein sequence ID" value="EID76526.1"/>
    <property type="molecule type" value="Genomic_DNA"/>
</dbReference>
<sequence length="222" mass="24088">MHHLILFAAMFFSAASFAQLTKEVGSFNELKVYDGLSVTLISSTENKVEISGESTDEVVVVNTNGILKIRMKINKIFNGHTTFVKVYFNNSIDLLDANEQSLITSKETFSQVSLDLRVQEGGEINIKTNVQKLMSKAVSGGRIEVSGIAKNQDVQVNTGGFFEGDLLKTEQTTVQVSAGGNAYINASEYVNAKVRAGGTIRIYGKPKAIDQQTVLGGTIVEQ</sequence>
<evidence type="ECO:0000256" key="1">
    <source>
        <dbReference type="SAM" id="SignalP"/>
    </source>
</evidence>
<dbReference type="AlphaFoldDB" id="I0WJG0"/>